<name>A0A4S1W301_9SPHN</name>
<evidence type="ECO:0000313" key="2">
    <source>
        <dbReference type="Proteomes" id="UP000309848"/>
    </source>
</evidence>
<comment type="caution">
    <text evidence="1">The sequence shown here is derived from an EMBL/GenBank/DDBJ whole genome shotgun (WGS) entry which is preliminary data.</text>
</comment>
<gene>
    <name evidence="1" type="ORF">E5A74_20670</name>
</gene>
<proteinExistence type="predicted"/>
<dbReference type="Proteomes" id="UP000309848">
    <property type="component" value="Unassembled WGS sequence"/>
</dbReference>
<organism evidence="1 2">
    <name type="scientific">Sphingomonas naasensis</name>
    <dbReference type="NCBI Taxonomy" id="1344951"/>
    <lineage>
        <taxon>Bacteria</taxon>
        <taxon>Pseudomonadati</taxon>
        <taxon>Pseudomonadota</taxon>
        <taxon>Alphaproteobacteria</taxon>
        <taxon>Sphingomonadales</taxon>
        <taxon>Sphingomonadaceae</taxon>
        <taxon>Sphingomonas</taxon>
    </lineage>
</organism>
<evidence type="ECO:0000313" key="1">
    <source>
        <dbReference type="EMBL" id="TGX36939.1"/>
    </source>
</evidence>
<keyword evidence="2" id="KW-1185">Reference proteome</keyword>
<protein>
    <submittedName>
        <fullName evidence="1">Uncharacterized protein</fullName>
    </submittedName>
</protein>
<dbReference type="AlphaFoldDB" id="A0A4S1W301"/>
<accession>A0A4S1W301</accession>
<dbReference type="EMBL" id="SRXU01000017">
    <property type="protein sequence ID" value="TGX36939.1"/>
    <property type="molecule type" value="Genomic_DNA"/>
</dbReference>
<reference evidence="1 2" key="1">
    <citation type="submission" date="2019-04" db="EMBL/GenBank/DDBJ databases">
        <title>Sphingomonas psychrotolerans sp. nov., isolated from soil in the Tianshan Mountains, Xinjiang, China.</title>
        <authorList>
            <person name="Luo Y."/>
            <person name="Sheng H."/>
        </authorList>
    </citation>
    <scope>NUCLEOTIDE SEQUENCE [LARGE SCALE GENOMIC DNA]</scope>
    <source>
        <strain evidence="1 2">KIS18-15</strain>
    </source>
</reference>
<sequence length="60" mass="6317">MSGRATDWGVCLREESAPLSNSKPTDAMDAGSPVCGVSLCTMRETTQSWVKVPKCGLSAI</sequence>